<evidence type="ECO:0000256" key="8">
    <source>
        <dbReference type="ARBA" id="ARBA00023136"/>
    </source>
</evidence>
<dbReference type="InterPro" id="IPR004570">
    <property type="entry name" value="Phosphatidylglycerol_P_synth"/>
</dbReference>
<sequence>MSSLKKLGNWFVKLNLPNKLTLLRLILVIPFIIFGTAAFLTFKYALHTPDLETIQKQVTESVNNFLTGNFQDQTLNFYKESVKLMNISRIMIGMALLIFVVAMVTDYFDGKIAREKAMVTEFGKLWDPIADKFITTSALILMAMLQVIPFWLVLIFVLRDLVVAGARVVMTKNNISVAADKYGKYKTALMSAAIVIIMLVYIIYPLNAQIISLVPSTQASPFTTEISPFISQEIKINSNYYWFTYIVNLPLIVAAAFNVFSGIRYVQKIIPYIK</sequence>
<evidence type="ECO:0000256" key="6">
    <source>
        <dbReference type="ARBA" id="ARBA00022989"/>
    </source>
</evidence>
<dbReference type="NCBIfam" id="TIGR00560">
    <property type="entry name" value="pgsA"/>
    <property type="match status" value="1"/>
</dbReference>
<comment type="caution">
    <text evidence="14">The sequence shown here is derived from an EMBL/GenBank/DDBJ whole genome shotgun (WGS) entry which is preliminary data.</text>
</comment>
<keyword evidence="10" id="KW-1208">Phospholipid metabolism</keyword>
<keyword evidence="4 12" id="KW-0808">Transferase</keyword>
<reference evidence="14" key="1">
    <citation type="submission" date="2024-01" db="EMBL/GenBank/DDBJ databases">
        <title>Genome sequence of Mycoplasma ciconiae type strain DSM 25251.</title>
        <authorList>
            <person name="Spergser J."/>
        </authorList>
    </citation>
    <scope>NUCLEOTIDE SEQUENCE [LARGE SCALE GENOMIC DNA]</scope>
    <source>
        <strain evidence="14">DSM 25251</strain>
    </source>
</reference>
<dbReference type="InterPro" id="IPR050324">
    <property type="entry name" value="CDP-alcohol_PTase-I"/>
</dbReference>
<evidence type="ECO:0000256" key="9">
    <source>
        <dbReference type="ARBA" id="ARBA00023209"/>
    </source>
</evidence>
<comment type="subcellular location">
    <subcellularLocation>
        <location evidence="1">Membrane</location>
        <topology evidence="1">Multi-pass membrane protein</topology>
    </subcellularLocation>
</comment>
<comment type="similarity">
    <text evidence="2 12">Belongs to the CDP-alcohol phosphatidyltransferase class-I family.</text>
</comment>
<dbReference type="Pfam" id="PF01066">
    <property type="entry name" value="CDP-OH_P_transf"/>
    <property type="match status" value="1"/>
</dbReference>
<dbReference type="RefSeq" id="WP_330500848.1">
    <property type="nucleotide sequence ID" value="NZ_JAZDWZ010000007.1"/>
</dbReference>
<dbReference type="EC" id="2.7.8.5" evidence="11"/>
<evidence type="ECO:0000256" key="5">
    <source>
        <dbReference type="ARBA" id="ARBA00022692"/>
    </source>
</evidence>
<evidence type="ECO:0000256" key="10">
    <source>
        <dbReference type="ARBA" id="ARBA00023264"/>
    </source>
</evidence>
<name>A0ABU7MLM3_9BACT</name>
<dbReference type="PROSITE" id="PS00379">
    <property type="entry name" value="CDP_ALCOHOL_P_TRANSF"/>
    <property type="match status" value="1"/>
</dbReference>
<dbReference type="InterPro" id="IPR000462">
    <property type="entry name" value="CDP-OH_P_trans"/>
</dbReference>
<evidence type="ECO:0000256" key="13">
    <source>
        <dbReference type="SAM" id="Phobius"/>
    </source>
</evidence>
<organism evidence="14 15">
    <name type="scientific">Mycoplasmopsis ciconiae</name>
    <dbReference type="NCBI Taxonomy" id="561067"/>
    <lineage>
        <taxon>Bacteria</taxon>
        <taxon>Bacillati</taxon>
        <taxon>Mycoplasmatota</taxon>
        <taxon>Mycoplasmoidales</taxon>
        <taxon>Metamycoplasmataceae</taxon>
        <taxon>Mycoplasmopsis</taxon>
    </lineage>
</organism>
<dbReference type="Proteomes" id="UP001344817">
    <property type="component" value="Unassembled WGS sequence"/>
</dbReference>
<evidence type="ECO:0000256" key="11">
    <source>
        <dbReference type="NCBIfam" id="TIGR00560"/>
    </source>
</evidence>
<keyword evidence="3" id="KW-0444">Lipid biosynthesis</keyword>
<evidence type="ECO:0000256" key="2">
    <source>
        <dbReference type="ARBA" id="ARBA00010441"/>
    </source>
</evidence>
<protein>
    <recommendedName>
        <fullName evidence="11">CDP-diacylglycerol--glycerol-3-phosphate 3-phosphatidyltransferase</fullName>
        <ecNumber evidence="11">2.7.8.5</ecNumber>
    </recommendedName>
</protein>
<keyword evidence="15" id="KW-1185">Reference proteome</keyword>
<evidence type="ECO:0000256" key="12">
    <source>
        <dbReference type="RuleBase" id="RU003750"/>
    </source>
</evidence>
<dbReference type="InterPro" id="IPR048254">
    <property type="entry name" value="CDP_ALCOHOL_P_TRANSF_CS"/>
</dbReference>
<keyword evidence="5 13" id="KW-0812">Transmembrane</keyword>
<feature type="transmembrane region" description="Helical" evidence="13">
    <location>
        <begin position="240"/>
        <end position="260"/>
    </location>
</feature>
<feature type="transmembrane region" description="Helical" evidence="13">
    <location>
        <begin position="87"/>
        <end position="108"/>
    </location>
</feature>
<evidence type="ECO:0000313" key="15">
    <source>
        <dbReference type="Proteomes" id="UP001344817"/>
    </source>
</evidence>
<evidence type="ECO:0000256" key="7">
    <source>
        <dbReference type="ARBA" id="ARBA00023098"/>
    </source>
</evidence>
<dbReference type="GO" id="GO:0008444">
    <property type="term" value="F:CDP-diacylglycerol-glycerol-3-phosphate 3-phosphatidyltransferase activity"/>
    <property type="evidence" value="ECO:0007669"/>
    <property type="project" value="UniProtKB-EC"/>
</dbReference>
<feature type="transmembrane region" description="Helical" evidence="13">
    <location>
        <begin position="182"/>
        <end position="204"/>
    </location>
</feature>
<dbReference type="PANTHER" id="PTHR14269:SF62">
    <property type="entry name" value="CDP-DIACYLGLYCEROL--GLYCEROL-3-PHOSPHATE 3-PHOSPHATIDYLTRANSFERASE 1, CHLOROPLASTIC"/>
    <property type="match status" value="1"/>
</dbReference>
<dbReference type="InterPro" id="IPR043130">
    <property type="entry name" value="CDP-OH_PTrfase_TM_dom"/>
</dbReference>
<keyword evidence="7" id="KW-0443">Lipid metabolism</keyword>
<proteinExistence type="inferred from homology"/>
<accession>A0ABU7MLM3</accession>
<dbReference type="EMBL" id="JAZDWZ010000007">
    <property type="protein sequence ID" value="MEE3928436.1"/>
    <property type="molecule type" value="Genomic_DNA"/>
</dbReference>
<feature type="transmembrane region" description="Helical" evidence="13">
    <location>
        <begin position="21"/>
        <end position="42"/>
    </location>
</feature>
<evidence type="ECO:0000256" key="1">
    <source>
        <dbReference type="ARBA" id="ARBA00004141"/>
    </source>
</evidence>
<keyword evidence="6 13" id="KW-1133">Transmembrane helix</keyword>
<keyword evidence="8 13" id="KW-0472">Membrane</keyword>
<evidence type="ECO:0000256" key="3">
    <source>
        <dbReference type="ARBA" id="ARBA00022516"/>
    </source>
</evidence>
<gene>
    <name evidence="14" type="primary">pgsA</name>
    <name evidence="14" type="ORF">V2E24_02490</name>
</gene>
<dbReference type="Gene3D" id="1.20.120.1760">
    <property type="match status" value="1"/>
</dbReference>
<dbReference type="PANTHER" id="PTHR14269">
    <property type="entry name" value="CDP-DIACYLGLYCEROL--GLYCEROL-3-PHOSPHATE 3-PHOSPHATIDYLTRANSFERASE-RELATED"/>
    <property type="match status" value="1"/>
</dbReference>
<evidence type="ECO:0000313" key="14">
    <source>
        <dbReference type="EMBL" id="MEE3928436.1"/>
    </source>
</evidence>
<evidence type="ECO:0000256" key="4">
    <source>
        <dbReference type="ARBA" id="ARBA00022679"/>
    </source>
</evidence>
<keyword evidence="9" id="KW-0594">Phospholipid biosynthesis</keyword>